<dbReference type="SMART" id="SM00507">
    <property type="entry name" value="HNHc"/>
    <property type="match status" value="1"/>
</dbReference>
<dbReference type="InterPro" id="IPR003615">
    <property type="entry name" value="HNH_nuc"/>
</dbReference>
<dbReference type="RefSeq" id="WP_150351289.1">
    <property type="nucleotide sequence ID" value="NZ_CP044081.1"/>
</dbReference>
<dbReference type="InterPro" id="IPR002711">
    <property type="entry name" value="HNH"/>
</dbReference>
<dbReference type="GO" id="GO:0008270">
    <property type="term" value="F:zinc ion binding"/>
    <property type="evidence" value="ECO:0007669"/>
    <property type="project" value="InterPro"/>
</dbReference>
<feature type="domain" description="HNH nuclease" evidence="1">
    <location>
        <begin position="52"/>
        <end position="102"/>
    </location>
</feature>
<accession>A0A5P2QTX4</accession>
<keyword evidence="2" id="KW-0255">Endonuclease</keyword>
<sequence length="115" mass="13202">MPKPPRLCSCSAIVPHGVLCGCQVQRQLERKRRFDRTRPTSSARGYNGEWRKLRAEFLRLHPCCAFCGADAAHVDHIKRHKGDRALLLNWNNLQALCAHCHNSVKQRQERDVSAF</sequence>
<gene>
    <name evidence="2" type="ORF">FOB51_16935</name>
</gene>
<dbReference type="CDD" id="cd00085">
    <property type="entry name" value="HNHc"/>
    <property type="match status" value="1"/>
</dbReference>
<dbReference type="PROSITE" id="PS51257">
    <property type="entry name" value="PROKAR_LIPOPROTEIN"/>
    <property type="match status" value="1"/>
</dbReference>
<evidence type="ECO:0000313" key="2">
    <source>
        <dbReference type="EMBL" id="QEU09548.1"/>
    </source>
</evidence>
<keyword evidence="2" id="KW-0378">Hydrolase</keyword>
<evidence type="ECO:0000259" key="1">
    <source>
        <dbReference type="SMART" id="SM00507"/>
    </source>
</evidence>
<proteinExistence type="predicted"/>
<organism evidence="2 3">
    <name type="scientific">Paracoccus yeei</name>
    <dbReference type="NCBI Taxonomy" id="147645"/>
    <lineage>
        <taxon>Bacteria</taxon>
        <taxon>Pseudomonadati</taxon>
        <taxon>Pseudomonadota</taxon>
        <taxon>Alphaproteobacteria</taxon>
        <taxon>Rhodobacterales</taxon>
        <taxon>Paracoccaceae</taxon>
        <taxon>Paracoccus</taxon>
    </lineage>
</organism>
<dbReference type="Gene3D" id="1.10.30.50">
    <property type="match status" value="1"/>
</dbReference>
<dbReference type="Proteomes" id="UP000324507">
    <property type="component" value="Chromosome"/>
</dbReference>
<evidence type="ECO:0000313" key="3">
    <source>
        <dbReference type="Proteomes" id="UP000324507"/>
    </source>
</evidence>
<protein>
    <submittedName>
        <fullName evidence="2">HNH endonuclease</fullName>
    </submittedName>
</protein>
<keyword evidence="2" id="KW-0540">Nuclease</keyword>
<reference evidence="2 3" key="1">
    <citation type="submission" date="2019-09" db="EMBL/GenBank/DDBJ databases">
        <title>FDA dAtabase for Regulatory Grade micrObial Sequences (FDA-ARGOS): Supporting development and validation of Infectious Disease Dx tests.</title>
        <authorList>
            <person name="Sciortino C."/>
            <person name="Tallon L."/>
            <person name="Sadzewicz L."/>
            <person name="Vavikolanu K."/>
            <person name="Mehta A."/>
            <person name="Aluvathingal J."/>
            <person name="Nadendla S."/>
            <person name="Nandy P."/>
            <person name="Geyer C."/>
            <person name="Yan Y."/>
            <person name="Sichtig H."/>
        </authorList>
    </citation>
    <scope>NUCLEOTIDE SEQUENCE [LARGE SCALE GENOMIC DNA]</scope>
    <source>
        <strain evidence="2 3">FDAARGOS_643</strain>
    </source>
</reference>
<dbReference type="GO" id="GO:0003676">
    <property type="term" value="F:nucleic acid binding"/>
    <property type="evidence" value="ECO:0007669"/>
    <property type="project" value="InterPro"/>
</dbReference>
<dbReference type="GO" id="GO:0004519">
    <property type="term" value="F:endonuclease activity"/>
    <property type="evidence" value="ECO:0007669"/>
    <property type="project" value="UniProtKB-KW"/>
</dbReference>
<name>A0A5P2QTX4_9RHOB</name>
<dbReference type="AlphaFoldDB" id="A0A5P2QTX4"/>
<dbReference type="EMBL" id="CP044081">
    <property type="protein sequence ID" value="QEU09548.1"/>
    <property type="molecule type" value="Genomic_DNA"/>
</dbReference>
<dbReference type="Pfam" id="PF01844">
    <property type="entry name" value="HNH"/>
    <property type="match status" value="1"/>
</dbReference>